<evidence type="ECO:0000256" key="2">
    <source>
        <dbReference type="ARBA" id="ARBA00022448"/>
    </source>
</evidence>
<reference evidence="15" key="2">
    <citation type="submission" date="2020-10" db="EMBL/GenBank/DDBJ databases">
        <title>Comparative genomics of the Acetobacterium genus.</title>
        <authorList>
            <person name="Marshall C."/>
            <person name="May H."/>
            <person name="Norman S."/>
        </authorList>
    </citation>
    <scope>NUCLEOTIDE SEQUENCE</scope>
    <source>
        <strain evidence="15">DER-2019</strain>
    </source>
</reference>
<evidence type="ECO:0000256" key="8">
    <source>
        <dbReference type="ARBA" id="ARBA00023065"/>
    </source>
</evidence>
<dbReference type="Proteomes" id="UP000616595">
    <property type="component" value="Unassembled WGS sequence"/>
</dbReference>
<reference evidence="15" key="1">
    <citation type="submission" date="2019-10" db="EMBL/GenBank/DDBJ databases">
        <authorList>
            <person name="Ross D.E."/>
            <person name="Gulliver D."/>
        </authorList>
    </citation>
    <scope>NUCLEOTIDE SEQUENCE</scope>
    <source>
        <strain evidence="15">DER-2019</strain>
    </source>
</reference>
<evidence type="ECO:0000256" key="7">
    <source>
        <dbReference type="ARBA" id="ARBA00022989"/>
    </source>
</evidence>
<keyword evidence="16" id="KW-1185">Reference proteome</keyword>
<keyword evidence="8 13" id="KW-0406">Ion transport</keyword>
<evidence type="ECO:0000256" key="6">
    <source>
        <dbReference type="ARBA" id="ARBA00022781"/>
    </source>
</evidence>
<organism evidence="15 16">
    <name type="scientific">Acetobacterium paludosum</name>
    <dbReference type="NCBI Taxonomy" id="52693"/>
    <lineage>
        <taxon>Bacteria</taxon>
        <taxon>Bacillati</taxon>
        <taxon>Bacillota</taxon>
        <taxon>Clostridia</taxon>
        <taxon>Eubacteriales</taxon>
        <taxon>Eubacteriaceae</taxon>
        <taxon>Acetobacterium</taxon>
    </lineage>
</organism>
<dbReference type="NCBIfam" id="TIGR01144">
    <property type="entry name" value="ATP_synt_b"/>
    <property type="match status" value="1"/>
</dbReference>
<dbReference type="GO" id="GO:0046961">
    <property type="term" value="F:proton-transporting ATPase activity, rotational mechanism"/>
    <property type="evidence" value="ECO:0007669"/>
    <property type="project" value="TreeGrafter"/>
</dbReference>
<keyword evidence="9 13" id="KW-0472">Membrane</keyword>
<evidence type="ECO:0000256" key="11">
    <source>
        <dbReference type="ARBA" id="ARBA00025198"/>
    </source>
</evidence>
<dbReference type="InterPro" id="IPR002146">
    <property type="entry name" value="ATP_synth_b/b'su_bac/chlpt"/>
</dbReference>
<keyword evidence="3 13" id="KW-1003">Cell membrane</keyword>
<dbReference type="NCBIfam" id="NF009992">
    <property type="entry name" value="PRK13461.1"/>
    <property type="match status" value="1"/>
</dbReference>
<keyword evidence="7 13" id="KW-1133">Transmembrane helix</keyword>
<dbReference type="InterPro" id="IPR005864">
    <property type="entry name" value="ATP_synth_F0_bsu_bac"/>
</dbReference>
<comment type="similarity">
    <text evidence="1 13 14">Belongs to the ATPase B chain family.</text>
</comment>
<comment type="function">
    <text evidence="13">Component of the F(0) channel, it forms part of the peripheral stalk, linking F(1) to F(0).</text>
</comment>
<feature type="transmembrane region" description="Helical" evidence="13">
    <location>
        <begin position="12"/>
        <end position="33"/>
    </location>
</feature>
<proteinExistence type="inferred from homology"/>
<name>A0A923HY27_9FIRM</name>
<dbReference type="GO" id="GO:0005886">
    <property type="term" value="C:plasma membrane"/>
    <property type="evidence" value="ECO:0007669"/>
    <property type="project" value="UniProtKB-SubCell"/>
</dbReference>
<accession>A0A923HY27</accession>
<dbReference type="RefSeq" id="WP_148566859.1">
    <property type="nucleotide sequence ID" value="NZ_RXYA01000006.1"/>
</dbReference>
<comment type="subunit">
    <text evidence="13">F-type ATPases have 2 components, F(1) - the catalytic core - and F(0) - the membrane proton channel. F(1) has five subunits: alpha(3), beta(3), gamma(1), delta(1), epsilon(1). F(0) has three main subunits: a(1), b(2) and c(10-14). The alpha and beta chains form an alternating ring which encloses part of the gamma chain. F(1) is attached to F(0) by a central stalk formed by the gamma and epsilon chains, while a peripheral stalk is formed by the delta and b chains.</text>
</comment>
<dbReference type="HAMAP" id="MF_01398">
    <property type="entry name" value="ATP_synth_b_bprime"/>
    <property type="match status" value="1"/>
</dbReference>
<evidence type="ECO:0000313" key="16">
    <source>
        <dbReference type="Proteomes" id="UP000616595"/>
    </source>
</evidence>
<dbReference type="GO" id="GO:0012505">
    <property type="term" value="C:endomembrane system"/>
    <property type="evidence" value="ECO:0007669"/>
    <property type="project" value="UniProtKB-SubCell"/>
</dbReference>
<keyword evidence="5 13" id="KW-0812">Transmembrane</keyword>
<evidence type="ECO:0000256" key="9">
    <source>
        <dbReference type="ARBA" id="ARBA00023136"/>
    </source>
</evidence>
<dbReference type="Pfam" id="PF00430">
    <property type="entry name" value="ATP-synt_B"/>
    <property type="match status" value="1"/>
</dbReference>
<comment type="function">
    <text evidence="11 13">F(1)F(0) ATP synthase produces ATP from ADP in the presence of a proton or sodium gradient. F-type ATPases consist of two structural domains, F(1) containing the extramembraneous catalytic core and F(0) containing the membrane proton channel, linked together by a central stalk and a peripheral stalk. During catalysis, ATP synthesis in the catalytic domain of F(1) is coupled via a rotary mechanism of the central stalk subunits to proton translocation.</text>
</comment>
<keyword evidence="10 13" id="KW-0066">ATP synthesis</keyword>
<protein>
    <recommendedName>
        <fullName evidence="13">ATP synthase subunit b</fullName>
    </recommendedName>
    <alternativeName>
        <fullName evidence="13">ATP synthase F(0) sector subunit b</fullName>
    </alternativeName>
    <alternativeName>
        <fullName evidence="13">ATPase subunit I</fullName>
    </alternativeName>
    <alternativeName>
        <fullName evidence="13">F-type ATPase subunit b</fullName>
        <shortName evidence="13">F-ATPase subunit b</shortName>
    </alternativeName>
</protein>
<gene>
    <name evidence="13" type="primary">atpF</name>
    <name evidence="15" type="ORF">GH810_13195</name>
</gene>
<comment type="subcellular location">
    <subcellularLocation>
        <location evidence="13">Cell membrane</location>
        <topology evidence="13">Single-pass membrane protein</topology>
    </subcellularLocation>
    <subcellularLocation>
        <location evidence="12">Endomembrane system</location>
        <topology evidence="12">Single-pass membrane protein</topology>
    </subcellularLocation>
</comment>
<evidence type="ECO:0000256" key="3">
    <source>
        <dbReference type="ARBA" id="ARBA00022475"/>
    </source>
</evidence>
<evidence type="ECO:0000256" key="5">
    <source>
        <dbReference type="ARBA" id="ARBA00022692"/>
    </source>
</evidence>
<dbReference type="PANTHER" id="PTHR33445">
    <property type="entry name" value="ATP SYNTHASE SUBUNIT B', CHLOROPLASTIC"/>
    <property type="match status" value="1"/>
</dbReference>
<evidence type="ECO:0000256" key="1">
    <source>
        <dbReference type="ARBA" id="ARBA00005513"/>
    </source>
</evidence>
<dbReference type="EMBL" id="WJBD01000016">
    <property type="protein sequence ID" value="MBC3889270.1"/>
    <property type="molecule type" value="Genomic_DNA"/>
</dbReference>
<keyword evidence="4 13" id="KW-0138">CF(0)</keyword>
<dbReference type="AlphaFoldDB" id="A0A923HY27"/>
<evidence type="ECO:0000256" key="14">
    <source>
        <dbReference type="RuleBase" id="RU003848"/>
    </source>
</evidence>
<sequence>METTGLISIDARVMIATLINFVIFFFIVKHFFYDAIKGIIAKRQDSITAEITGAEEKNVSAGQLKLEYEGLLADIKGQEREIIRDANAEAQAQRQAILDKAHTEAKGILDKANAEIELEKSKAMNEVKTNIVDLSLFAAEKIIHKEMDPKQHEAMILDFIDKVGEAK</sequence>
<dbReference type="GO" id="GO:0046933">
    <property type="term" value="F:proton-transporting ATP synthase activity, rotational mechanism"/>
    <property type="evidence" value="ECO:0007669"/>
    <property type="project" value="UniProtKB-UniRule"/>
</dbReference>
<comment type="caution">
    <text evidence="15">The sequence shown here is derived from an EMBL/GenBank/DDBJ whole genome shotgun (WGS) entry which is preliminary data.</text>
</comment>
<evidence type="ECO:0000256" key="13">
    <source>
        <dbReference type="HAMAP-Rule" id="MF_01398"/>
    </source>
</evidence>
<keyword evidence="2 13" id="KW-0813">Transport</keyword>
<dbReference type="GO" id="GO:0045259">
    <property type="term" value="C:proton-transporting ATP synthase complex"/>
    <property type="evidence" value="ECO:0007669"/>
    <property type="project" value="UniProtKB-KW"/>
</dbReference>
<evidence type="ECO:0000256" key="12">
    <source>
        <dbReference type="ARBA" id="ARBA00037847"/>
    </source>
</evidence>
<evidence type="ECO:0000313" key="15">
    <source>
        <dbReference type="EMBL" id="MBC3889270.1"/>
    </source>
</evidence>
<evidence type="ECO:0000256" key="4">
    <source>
        <dbReference type="ARBA" id="ARBA00022547"/>
    </source>
</evidence>
<dbReference type="OrthoDB" id="9795863at2"/>
<dbReference type="InterPro" id="IPR028987">
    <property type="entry name" value="ATP_synth_B-like_membr_sf"/>
</dbReference>
<keyword evidence="6 13" id="KW-0375">Hydrogen ion transport</keyword>
<evidence type="ECO:0000256" key="10">
    <source>
        <dbReference type="ARBA" id="ARBA00023310"/>
    </source>
</evidence>
<dbReference type="InterPro" id="IPR050059">
    <property type="entry name" value="ATP_synthase_B_chain"/>
</dbReference>
<dbReference type="SUPFAM" id="SSF81573">
    <property type="entry name" value="F1F0 ATP synthase subunit B, membrane domain"/>
    <property type="match status" value="1"/>
</dbReference>
<dbReference type="CDD" id="cd06503">
    <property type="entry name" value="ATP-synt_Fo_b"/>
    <property type="match status" value="1"/>
</dbReference>
<dbReference type="PANTHER" id="PTHR33445:SF1">
    <property type="entry name" value="ATP SYNTHASE SUBUNIT B"/>
    <property type="match status" value="1"/>
</dbReference>